<keyword evidence="1" id="KW-0479">Metal-binding</keyword>
<accession>A0A6I4RHC1</accession>
<dbReference type="Pfam" id="PF00903">
    <property type="entry name" value="Glyoxalase"/>
    <property type="match status" value="1"/>
</dbReference>
<dbReference type="Proteomes" id="UP000435423">
    <property type="component" value="Unassembled WGS sequence"/>
</dbReference>
<dbReference type="AlphaFoldDB" id="A0A6I4RHC1"/>
<organism evidence="3 4">
    <name type="scientific">Streptococcus zhangguiae</name>
    <dbReference type="NCBI Taxonomy" id="2664091"/>
    <lineage>
        <taxon>Bacteria</taxon>
        <taxon>Bacillati</taxon>
        <taxon>Bacillota</taxon>
        <taxon>Bacilli</taxon>
        <taxon>Lactobacillales</taxon>
        <taxon>Streptococcaceae</taxon>
        <taxon>Streptococcus</taxon>
    </lineage>
</organism>
<dbReference type="InterPro" id="IPR037523">
    <property type="entry name" value="VOC_core"/>
</dbReference>
<evidence type="ECO:0000313" key="4">
    <source>
        <dbReference type="Proteomes" id="UP000435423"/>
    </source>
</evidence>
<dbReference type="EMBL" id="WUBJ01000004">
    <property type="protein sequence ID" value="MWV56237.1"/>
    <property type="molecule type" value="Genomic_DNA"/>
</dbReference>
<gene>
    <name evidence="3" type="ORF">GGH11_04460</name>
</gene>
<dbReference type="InterPro" id="IPR029068">
    <property type="entry name" value="Glyas_Bleomycin-R_OHBP_Dase"/>
</dbReference>
<feature type="domain" description="VOC" evidence="2">
    <location>
        <begin position="1"/>
        <end position="127"/>
    </location>
</feature>
<protein>
    <recommendedName>
        <fullName evidence="2">VOC domain-containing protein</fullName>
    </recommendedName>
</protein>
<dbReference type="InterPro" id="IPR051332">
    <property type="entry name" value="Fosfomycin_Res_Enzymes"/>
</dbReference>
<proteinExistence type="predicted"/>
<evidence type="ECO:0000256" key="1">
    <source>
        <dbReference type="ARBA" id="ARBA00022723"/>
    </source>
</evidence>
<name>A0A6I4RHC1_9STRE</name>
<evidence type="ECO:0000313" key="3">
    <source>
        <dbReference type="EMBL" id="MWV56237.1"/>
    </source>
</evidence>
<dbReference type="Gene3D" id="3.10.180.10">
    <property type="entry name" value="2,3-Dihydroxybiphenyl 1,2-Dioxygenase, domain 1"/>
    <property type="match status" value="1"/>
</dbReference>
<comment type="caution">
    <text evidence="3">The sequence shown here is derived from an EMBL/GenBank/DDBJ whole genome shotgun (WGS) entry which is preliminary data.</text>
</comment>
<sequence>MLHHIEINVSNLAISRVFYAKLFADLGYELYQEWKEGFSYQDKDSYLVFVQTEEDYKEPSYHRKRTSLNHLAFTLSTKEKVDSLHNRLRSEGVTLLYEENSPYAGGPDHYAVFFEDPDRLKIEVVWEVRT</sequence>
<dbReference type="GO" id="GO:0046872">
    <property type="term" value="F:metal ion binding"/>
    <property type="evidence" value="ECO:0007669"/>
    <property type="project" value="UniProtKB-KW"/>
</dbReference>
<dbReference type="PROSITE" id="PS51819">
    <property type="entry name" value="VOC"/>
    <property type="match status" value="1"/>
</dbReference>
<reference evidence="3 4" key="1">
    <citation type="submission" date="2019-10" db="EMBL/GenBank/DDBJ databases">
        <title>Streptococcis sp, isolated from the respiratory tract of Marmot.</title>
        <authorList>
            <person name="Zhang G."/>
        </authorList>
    </citation>
    <scope>NUCLEOTIDE SEQUENCE [LARGE SCALE GENOMIC DNA]</scope>
    <source>
        <strain evidence="4">zg-70</strain>
    </source>
</reference>
<dbReference type="InterPro" id="IPR004360">
    <property type="entry name" value="Glyas_Fos-R_dOase_dom"/>
</dbReference>
<dbReference type="PANTHER" id="PTHR36113">
    <property type="entry name" value="LYASE, PUTATIVE-RELATED-RELATED"/>
    <property type="match status" value="1"/>
</dbReference>
<dbReference type="PANTHER" id="PTHR36113:SF6">
    <property type="entry name" value="FOSFOMYCIN RESISTANCE PROTEIN FOSX"/>
    <property type="match status" value="1"/>
</dbReference>
<dbReference type="RefSeq" id="WP_160463219.1">
    <property type="nucleotide sequence ID" value="NZ_JABFQT010000004.1"/>
</dbReference>
<evidence type="ECO:0000259" key="2">
    <source>
        <dbReference type="PROSITE" id="PS51819"/>
    </source>
</evidence>
<dbReference type="SUPFAM" id="SSF54593">
    <property type="entry name" value="Glyoxalase/Bleomycin resistance protein/Dihydroxybiphenyl dioxygenase"/>
    <property type="match status" value="1"/>
</dbReference>